<dbReference type="GO" id="GO:0015417">
    <property type="term" value="F:ABC-type polyamine transporter activity"/>
    <property type="evidence" value="ECO:0007669"/>
    <property type="project" value="InterPro"/>
</dbReference>
<protein>
    <recommendedName>
        <fullName evidence="7">ABC transporter domain-containing protein</fullName>
    </recommendedName>
</protein>
<organism evidence="8">
    <name type="scientific">marine metagenome</name>
    <dbReference type="NCBI Taxonomy" id="408172"/>
    <lineage>
        <taxon>unclassified sequences</taxon>
        <taxon>metagenomes</taxon>
        <taxon>ecological metagenomes</taxon>
    </lineage>
</organism>
<evidence type="ECO:0000256" key="4">
    <source>
        <dbReference type="ARBA" id="ARBA00022840"/>
    </source>
</evidence>
<accession>A0A381T4A6</accession>
<keyword evidence="1" id="KW-0813">Transport</keyword>
<proteinExistence type="predicted"/>
<dbReference type="PANTHER" id="PTHR42781:SF4">
    <property type="entry name" value="SPERMIDINE_PUTRESCINE IMPORT ATP-BINDING PROTEIN POTA"/>
    <property type="match status" value="1"/>
</dbReference>
<dbReference type="InterPro" id="IPR013611">
    <property type="entry name" value="Transp-assoc_OB_typ2"/>
</dbReference>
<dbReference type="PROSITE" id="PS50893">
    <property type="entry name" value="ABC_TRANSPORTER_2"/>
    <property type="match status" value="1"/>
</dbReference>
<feature type="domain" description="ABC transporter" evidence="7">
    <location>
        <begin position="12"/>
        <end position="242"/>
    </location>
</feature>
<dbReference type="Gene3D" id="3.40.50.300">
    <property type="entry name" value="P-loop containing nucleotide triphosphate hydrolases"/>
    <property type="match status" value="1"/>
</dbReference>
<dbReference type="InterPro" id="IPR017871">
    <property type="entry name" value="ABC_transporter-like_CS"/>
</dbReference>
<dbReference type="NCBIfam" id="TIGR01187">
    <property type="entry name" value="potA"/>
    <property type="match status" value="1"/>
</dbReference>
<dbReference type="Pfam" id="PF00005">
    <property type="entry name" value="ABC_tran"/>
    <property type="match status" value="1"/>
</dbReference>
<reference evidence="8" key="1">
    <citation type="submission" date="2018-05" db="EMBL/GenBank/DDBJ databases">
        <authorList>
            <person name="Lanie J.A."/>
            <person name="Ng W.-L."/>
            <person name="Kazmierczak K.M."/>
            <person name="Andrzejewski T.M."/>
            <person name="Davidsen T.M."/>
            <person name="Wayne K.J."/>
            <person name="Tettelin H."/>
            <person name="Glass J.I."/>
            <person name="Rusch D."/>
            <person name="Podicherti R."/>
            <person name="Tsui H.-C.T."/>
            <person name="Winkler M.E."/>
        </authorList>
    </citation>
    <scope>NUCLEOTIDE SEQUENCE</scope>
</reference>
<dbReference type="InterPro" id="IPR050093">
    <property type="entry name" value="ABC_SmlMolc_Importer"/>
</dbReference>
<sequence>MPVTDQDNALPITIRSVTKTYGDVYALDEVDLDVQSGEFLTLLGPSGSGKTTLLMVLAGFTRPDHGSVLFGESEVIRMPPHKREVGMVFQNYALFPHMTVAGNIGFPLRLRGIDKKTARERVENALGTVQLGGYGDRRIDQLSGGQMQRVALARAIVFEPRILLMDEPLSALDKKLREHMQIELRHLHEKLGMTTVYVTHDQREALTMSDRVAVINDGKLMQLDSPRQIYDQPASTFVANFIGESTLLPVDHRNGQVSYAGNPIDIKGSESKNGSFLMLRPERLILLSSNNDSAYNTFQGKVKDIVYQGESFLLYVTLIDGTDVAVRSVSQKDLIAAVPEVNSQIVLGLHPDETVLIPDDNE</sequence>
<dbReference type="SUPFAM" id="SSF52540">
    <property type="entry name" value="P-loop containing nucleoside triphosphate hydrolases"/>
    <property type="match status" value="1"/>
</dbReference>
<dbReference type="SMART" id="SM00382">
    <property type="entry name" value="AAA"/>
    <property type="match status" value="1"/>
</dbReference>
<dbReference type="AlphaFoldDB" id="A0A381T4A6"/>
<keyword evidence="3" id="KW-0547">Nucleotide-binding</keyword>
<keyword evidence="6" id="KW-0472">Membrane</keyword>
<dbReference type="FunFam" id="3.40.50.300:FF:000133">
    <property type="entry name" value="Spermidine/putrescine import ATP-binding protein PotA"/>
    <property type="match status" value="1"/>
</dbReference>
<dbReference type="InterPro" id="IPR008995">
    <property type="entry name" value="Mo/tungstate-bd_C_term_dom"/>
</dbReference>
<dbReference type="PROSITE" id="PS00211">
    <property type="entry name" value="ABC_TRANSPORTER_1"/>
    <property type="match status" value="1"/>
</dbReference>
<dbReference type="GO" id="GO:0005524">
    <property type="term" value="F:ATP binding"/>
    <property type="evidence" value="ECO:0007669"/>
    <property type="project" value="UniProtKB-KW"/>
</dbReference>
<evidence type="ECO:0000256" key="3">
    <source>
        <dbReference type="ARBA" id="ARBA00022741"/>
    </source>
</evidence>
<evidence type="ECO:0000256" key="2">
    <source>
        <dbReference type="ARBA" id="ARBA00022475"/>
    </source>
</evidence>
<dbReference type="GO" id="GO:0016887">
    <property type="term" value="F:ATP hydrolysis activity"/>
    <property type="evidence" value="ECO:0007669"/>
    <property type="project" value="InterPro"/>
</dbReference>
<dbReference type="InterPro" id="IPR003593">
    <property type="entry name" value="AAA+_ATPase"/>
</dbReference>
<evidence type="ECO:0000259" key="7">
    <source>
        <dbReference type="PROSITE" id="PS50893"/>
    </source>
</evidence>
<dbReference type="Pfam" id="PF08402">
    <property type="entry name" value="TOBE_2"/>
    <property type="match status" value="1"/>
</dbReference>
<evidence type="ECO:0000256" key="5">
    <source>
        <dbReference type="ARBA" id="ARBA00022967"/>
    </source>
</evidence>
<dbReference type="SUPFAM" id="SSF50331">
    <property type="entry name" value="MOP-like"/>
    <property type="match status" value="1"/>
</dbReference>
<dbReference type="EMBL" id="UINC01004006">
    <property type="protein sequence ID" value="SVA11042.1"/>
    <property type="molecule type" value="Genomic_DNA"/>
</dbReference>
<dbReference type="PANTHER" id="PTHR42781">
    <property type="entry name" value="SPERMIDINE/PUTRESCINE IMPORT ATP-BINDING PROTEIN POTA"/>
    <property type="match status" value="1"/>
</dbReference>
<dbReference type="InterPro" id="IPR003439">
    <property type="entry name" value="ABC_transporter-like_ATP-bd"/>
</dbReference>
<keyword evidence="2" id="KW-1003">Cell membrane</keyword>
<dbReference type="InterPro" id="IPR027417">
    <property type="entry name" value="P-loop_NTPase"/>
</dbReference>
<keyword evidence="5" id="KW-1278">Translocase</keyword>
<evidence type="ECO:0000256" key="1">
    <source>
        <dbReference type="ARBA" id="ARBA00022448"/>
    </source>
</evidence>
<gene>
    <name evidence="8" type="ORF">METZ01_LOCUS63896</name>
</gene>
<dbReference type="GO" id="GO:0043190">
    <property type="term" value="C:ATP-binding cassette (ABC) transporter complex"/>
    <property type="evidence" value="ECO:0007669"/>
    <property type="project" value="InterPro"/>
</dbReference>
<evidence type="ECO:0000256" key="6">
    <source>
        <dbReference type="ARBA" id="ARBA00023136"/>
    </source>
</evidence>
<evidence type="ECO:0000313" key="8">
    <source>
        <dbReference type="EMBL" id="SVA11042.1"/>
    </source>
</evidence>
<name>A0A381T4A6_9ZZZZ</name>
<keyword evidence="4" id="KW-0067">ATP-binding</keyword>
<dbReference type="InterPro" id="IPR005893">
    <property type="entry name" value="PotA-like"/>
</dbReference>